<evidence type="ECO:0000259" key="2">
    <source>
        <dbReference type="Pfam" id="PF26514"/>
    </source>
</evidence>
<protein>
    <recommendedName>
        <fullName evidence="2">DUF8173 domain-containing protein</fullName>
    </recommendedName>
</protein>
<feature type="transmembrane region" description="Helical" evidence="1">
    <location>
        <begin position="81"/>
        <end position="106"/>
    </location>
</feature>
<name>A0A1H3WVL7_9EURY</name>
<dbReference type="AlphaFoldDB" id="A0A1H3WVL7"/>
<dbReference type="Proteomes" id="UP000236755">
    <property type="component" value="Unassembled WGS sequence"/>
</dbReference>
<feature type="transmembrane region" description="Helical" evidence="1">
    <location>
        <begin position="41"/>
        <end position="61"/>
    </location>
</feature>
<gene>
    <name evidence="3" type="ORF">SAMN04488065_1176</name>
</gene>
<reference evidence="3 4" key="1">
    <citation type="submission" date="2016-10" db="EMBL/GenBank/DDBJ databases">
        <authorList>
            <person name="de Groot N.N."/>
        </authorList>
    </citation>
    <scope>NUCLEOTIDE SEQUENCE [LARGE SCALE GENOMIC DNA]</scope>
    <source>
        <strain evidence="3 4">CGMCC 1.8712</strain>
    </source>
</reference>
<accession>A0A1H3WVL7</accession>
<feature type="transmembrane region" description="Helical" evidence="1">
    <location>
        <begin position="112"/>
        <end position="132"/>
    </location>
</feature>
<keyword evidence="1" id="KW-0472">Membrane</keyword>
<keyword evidence="1" id="KW-0812">Transmembrane</keyword>
<evidence type="ECO:0000256" key="1">
    <source>
        <dbReference type="SAM" id="Phobius"/>
    </source>
</evidence>
<evidence type="ECO:0000313" key="4">
    <source>
        <dbReference type="Proteomes" id="UP000236755"/>
    </source>
</evidence>
<dbReference type="OrthoDB" id="293202at2157"/>
<feature type="transmembrane region" description="Helical" evidence="1">
    <location>
        <begin position="144"/>
        <end position="177"/>
    </location>
</feature>
<feature type="domain" description="DUF8173" evidence="2">
    <location>
        <begin position="1"/>
        <end position="184"/>
    </location>
</feature>
<keyword evidence="4" id="KW-1185">Reference proteome</keyword>
<sequence>MPSTRLLALVASAIATCSFAGVAVAQAPMGSETELVVRFGVQFGVAFVLNLILGGAVLGIAPDYTRRMLAGLQDDPVEPFLWGLLAGIAVPIGLVLLAITIIGLIITIPGLLALFVVGLVGNAITVCWLGTLLRGREVPDGLSIVAGAFVLAAVGLIPLLGGLLTTLASFFGLGVVAEDLYASWQ</sequence>
<dbReference type="InterPro" id="IPR058486">
    <property type="entry name" value="DUF8173"/>
</dbReference>
<evidence type="ECO:0000313" key="3">
    <source>
        <dbReference type="EMBL" id="SDZ91179.1"/>
    </source>
</evidence>
<proteinExistence type="predicted"/>
<dbReference type="Pfam" id="PF26514">
    <property type="entry name" value="DUF8173"/>
    <property type="match status" value="1"/>
</dbReference>
<keyword evidence="1" id="KW-1133">Transmembrane helix</keyword>
<dbReference type="EMBL" id="FNQT01000001">
    <property type="protein sequence ID" value="SDZ91179.1"/>
    <property type="molecule type" value="Genomic_DNA"/>
</dbReference>
<organism evidence="3 4">
    <name type="scientific">Haloplanus vescus</name>
    <dbReference type="NCBI Taxonomy" id="555874"/>
    <lineage>
        <taxon>Archaea</taxon>
        <taxon>Methanobacteriati</taxon>
        <taxon>Methanobacteriota</taxon>
        <taxon>Stenosarchaea group</taxon>
        <taxon>Halobacteria</taxon>
        <taxon>Halobacteriales</taxon>
        <taxon>Haloferacaceae</taxon>
        <taxon>Haloplanus</taxon>
    </lineage>
</organism>
<dbReference type="RefSeq" id="WP_092632828.1">
    <property type="nucleotide sequence ID" value="NZ_FNQT01000001.1"/>
</dbReference>